<dbReference type="InterPro" id="IPR036812">
    <property type="entry name" value="NAD(P)_OxRdtase_dom_sf"/>
</dbReference>
<proteinExistence type="inferred from homology"/>
<dbReference type="Gene3D" id="3.20.20.100">
    <property type="entry name" value="NADP-dependent oxidoreductase domain"/>
    <property type="match status" value="1"/>
</dbReference>
<feature type="domain" description="NADP-dependent oxidoreductase" evidence="3">
    <location>
        <begin position="33"/>
        <end position="315"/>
    </location>
</feature>
<dbReference type="PANTHER" id="PTHR43364">
    <property type="entry name" value="NADH-SPECIFIC METHYLGLYOXAL REDUCTASE-RELATED"/>
    <property type="match status" value="1"/>
</dbReference>
<evidence type="ECO:0000259" key="3">
    <source>
        <dbReference type="Pfam" id="PF00248"/>
    </source>
</evidence>
<dbReference type="AlphaFoldDB" id="A0A8H6LRW4"/>
<dbReference type="EMBL" id="JACGCI010000243">
    <property type="protein sequence ID" value="KAF6741468.1"/>
    <property type="molecule type" value="Genomic_DNA"/>
</dbReference>
<dbReference type="OrthoDB" id="48988at2759"/>
<accession>A0A8H6LRW4</accession>
<dbReference type="Proteomes" id="UP000521943">
    <property type="component" value="Unassembled WGS sequence"/>
</dbReference>
<name>A0A8H6LRW4_9AGAR</name>
<reference evidence="4 5" key="1">
    <citation type="submission" date="2020-07" db="EMBL/GenBank/DDBJ databases">
        <title>Comparative genomics of pyrophilous fungi reveals a link between fire events and developmental genes.</title>
        <authorList>
            <consortium name="DOE Joint Genome Institute"/>
            <person name="Steindorff A.S."/>
            <person name="Carver A."/>
            <person name="Calhoun S."/>
            <person name="Stillman K."/>
            <person name="Liu H."/>
            <person name="Lipzen A."/>
            <person name="Pangilinan J."/>
            <person name="Labutti K."/>
            <person name="Bruns T.D."/>
            <person name="Grigoriev I.V."/>
        </authorList>
    </citation>
    <scope>NUCLEOTIDE SEQUENCE [LARGE SCALE GENOMIC DNA]</scope>
    <source>
        <strain evidence="4 5">CBS 144469</strain>
    </source>
</reference>
<dbReference type="SUPFAM" id="SSF51430">
    <property type="entry name" value="NAD(P)-linked oxidoreductase"/>
    <property type="match status" value="1"/>
</dbReference>
<organism evidence="4 5">
    <name type="scientific">Ephemerocybe angulata</name>
    <dbReference type="NCBI Taxonomy" id="980116"/>
    <lineage>
        <taxon>Eukaryota</taxon>
        <taxon>Fungi</taxon>
        <taxon>Dikarya</taxon>
        <taxon>Basidiomycota</taxon>
        <taxon>Agaricomycotina</taxon>
        <taxon>Agaricomycetes</taxon>
        <taxon>Agaricomycetidae</taxon>
        <taxon>Agaricales</taxon>
        <taxon>Agaricineae</taxon>
        <taxon>Psathyrellaceae</taxon>
        <taxon>Ephemerocybe</taxon>
    </lineage>
</organism>
<comment type="caution">
    <text evidence="4">The sequence shown here is derived from an EMBL/GenBank/DDBJ whole genome shotgun (WGS) entry which is preliminary data.</text>
</comment>
<evidence type="ECO:0000256" key="2">
    <source>
        <dbReference type="ARBA" id="ARBA00038157"/>
    </source>
</evidence>
<keyword evidence="5" id="KW-1185">Reference proteome</keyword>
<dbReference type="InterPro" id="IPR050523">
    <property type="entry name" value="AKR_Detox_Biosynth"/>
</dbReference>
<evidence type="ECO:0000313" key="4">
    <source>
        <dbReference type="EMBL" id="KAF6741468.1"/>
    </source>
</evidence>
<dbReference type="PANTHER" id="PTHR43364:SF7">
    <property type="entry name" value="NADP-DEPENDENT OXIDOREDUCTASE DOMAIN-CONTAINING PROTEIN-RELATED"/>
    <property type="match status" value="1"/>
</dbReference>
<evidence type="ECO:0000256" key="1">
    <source>
        <dbReference type="ARBA" id="ARBA00022857"/>
    </source>
</evidence>
<sequence>MSVRELFAPRPAPPSRLGFYRKFSTHAGVHLSPIALGGLNIGDKWHEYGLGSMTKESSFELLNSYFDLGGNFIDTANAYQDGRSEEFIGEWAEGREIRDQLFIATKYTNNAHHHNAKFAQQIFFAGNSAKSMHLSIESSLKRLRTTYIDLLYVHWWDYTTSIKEVMHALHALVLARKVLYLGISDAPAWVVAKANEYARCNALTPFCVYQGRWSILDRSFERDIIPMARDEGIALAPWSDWLRTPQEKAVCDALEEVAGEVGAKHINAVAIAYVMQKTQFVFPIIGGRKVEQLVTNLEALEIALSNEQIAYLDAASPIDLGFPHSVIVWDGSTNGLLNSSTGHVEFWPRAQPIKPTRKVEV</sequence>
<comment type="similarity">
    <text evidence="2">Belongs to the aldo/keto reductase family. Aldo/keto reductase 2 subfamily.</text>
</comment>
<keyword evidence="1" id="KW-0521">NADP</keyword>
<evidence type="ECO:0000313" key="5">
    <source>
        <dbReference type="Proteomes" id="UP000521943"/>
    </source>
</evidence>
<protein>
    <submittedName>
        <fullName evidence="4">NADP-dependent oxidoreductase domain-containing protein</fullName>
    </submittedName>
</protein>
<dbReference type="Pfam" id="PF00248">
    <property type="entry name" value="Aldo_ket_red"/>
    <property type="match status" value="1"/>
</dbReference>
<dbReference type="InterPro" id="IPR023210">
    <property type="entry name" value="NADP_OxRdtase_dom"/>
</dbReference>
<gene>
    <name evidence="4" type="ORF">DFP72DRAFT_943903</name>
</gene>